<evidence type="ECO:0000313" key="2">
    <source>
        <dbReference type="Proteomes" id="UP001157091"/>
    </source>
</evidence>
<evidence type="ECO:0000313" key="1">
    <source>
        <dbReference type="EMBL" id="GMA24446.1"/>
    </source>
</evidence>
<protein>
    <recommendedName>
        <fullName evidence="3">Aminotransferase class I/classII domain-containing protein</fullName>
    </recommendedName>
</protein>
<sequence length="122" mass="13054">MSELRNAFATVLADPEAGPLALAYSGGPGDPRLRELIAAREGVDPARVVITNGGLHGISLVLESLVDEGDVVAVESPTYPLTLRVLGRSARGSCQCGWTRRVWTRTISRPCSRRVRGPRSST</sequence>
<dbReference type="Proteomes" id="UP001157091">
    <property type="component" value="Unassembled WGS sequence"/>
</dbReference>
<dbReference type="InterPro" id="IPR015421">
    <property type="entry name" value="PyrdxlP-dep_Trfase_major"/>
</dbReference>
<comment type="caution">
    <text evidence="1">The sequence shown here is derived from an EMBL/GenBank/DDBJ whole genome shotgun (WGS) entry which is preliminary data.</text>
</comment>
<reference evidence="2" key="1">
    <citation type="journal article" date="2019" name="Int. J. Syst. Evol. Microbiol.">
        <title>The Global Catalogue of Microorganisms (GCM) 10K type strain sequencing project: providing services to taxonomists for standard genome sequencing and annotation.</title>
        <authorList>
            <consortium name="The Broad Institute Genomics Platform"/>
            <consortium name="The Broad Institute Genome Sequencing Center for Infectious Disease"/>
            <person name="Wu L."/>
            <person name="Ma J."/>
        </authorList>
    </citation>
    <scope>NUCLEOTIDE SEQUENCE [LARGE SCALE GENOMIC DNA]</scope>
    <source>
        <strain evidence="2">NBRC 106348</strain>
    </source>
</reference>
<gene>
    <name evidence="1" type="ORF">GCM10025864_22050</name>
</gene>
<dbReference type="SUPFAM" id="SSF53383">
    <property type="entry name" value="PLP-dependent transferases"/>
    <property type="match status" value="1"/>
</dbReference>
<accession>A0ABQ6I107</accession>
<organism evidence="1 2">
    <name type="scientific">Luteimicrobium album</name>
    <dbReference type="NCBI Taxonomy" id="1054550"/>
    <lineage>
        <taxon>Bacteria</taxon>
        <taxon>Bacillati</taxon>
        <taxon>Actinomycetota</taxon>
        <taxon>Actinomycetes</taxon>
        <taxon>Micrococcales</taxon>
        <taxon>Luteimicrobium</taxon>
    </lineage>
</organism>
<dbReference type="Gene3D" id="3.40.640.10">
    <property type="entry name" value="Type I PLP-dependent aspartate aminotransferase-like (Major domain)"/>
    <property type="match status" value="1"/>
</dbReference>
<evidence type="ECO:0008006" key="3">
    <source>
        <dbReference type="Google" id="ProtNLM"/>
    </source>
</evidence>
<proteinExistence type="predicted"/>
<name>A0ABQ6I107_9MICO</name>
<keyword evidence="2" id="KW-1185">Reference proteome</keyword>
<dbReference type="EMBL" id="BSUK01000001">
    <property type="protein sequence ID" value="GMA24446.1"/>
    <property type="molecule type" value="Genomic_DNA"/>
</dbReference>
<dbReference type="RefSeq" id="WP_284293248.1">
    <property type="nucleotide sequence ID" value="NZ_BSUK01000001.1"/>
</dbReference>
<dbReference type="InterPro" id="IPR015424">
    <property type="entry name" value="PyrdxlP-dep_Trfase"/>
</dbReference>